<evidence type="ECO:0000256" key="10">
    <source>
        <dbReference type="ARBA" id="ARBA00023004"/>
    </source>
</evidence>
<keyword evidence="4" id="KW-1003">Cell membrane</keyword>
<evidence type="ECO:0000256" key="8">
    <source>
        <dbReference type="ARBA" id="ARBA00022982"/>
    </source>
</evidence>
<comment type="similarity">
    <text evidence="12">Belongs to the cytochrome b561 family.</text>
</comment>
<evidence type="ECO:0000256" key="3">
    <source>
        <dbReference type="ARBA" id="ARBA00022448"/>
    </source>
</evidence>
<organism evidence="15 16">
    <name type="scientific">Aliidiomarina iranensis</name>
    <dbReference type="NCBI Taxonomy" id="1434071"/>
    <lineage>
        <taxon>Bacteria</taxon>
        <taxon>Pseudomonadati</taxon>
        <taxon>Pseudomonadota</taxon>
        <taxon>Gammaproteobacteria</taxon>
        <taxon>Alteromonadales</taxon>
        <taxon>Idiomarinaceae</taxon>
        <taxon>Aliidiomarina</taxon>
    </lineage>
</organism>
<dbReference type="PANTHER" id="PTHR30529:SF1">
    <property type="entry name" value="CYTOCHROME B561 HOMOLOG 2"/>
    <property type="match status" value="1"/>
</dbReference>
<evidence type="ECO:0000259" key="14">
    <source>
        <dbReference type="Pfam" id="PF01292"/>
    </source>
</evidence>
<evidence type="ECO:0000256" key="4">
    <source>
        <dbReference type="ARBA" id="ARBA00022475"/>
    </source>
</evidence>
<gene>
    <name evidence="15" type="ORF">CWE08_08585</name>
</gene>
<accession>A0A432VTY5</accession>
<keyword evidence="5" id="KW-0349">Heme</keyword>
<feature type="transmembrane region" description="Helical" evidence="13">
    <location>
        <begin position="20"/>
        <end position="43"/>
    </location>
</feature>
<keyword evidence="9 13" id="KW-1133">Transmembrane helix</keyword>
<dbReference type="InterPro" id="IPR011577">
    <property type="entry name" value="Cyt_b561_bac/Ni-Hgenase"/>
</dbReference>
<dbReference type="Proteomes" id="UP000288395">
    <property type="component" value="Unassembled WGS sequence"/>
</dbReference>
<evidence type="ECO:0000256" key="5">
    <source>
        <dbReference type="ARBA" id="ARBA00022617"/>
    </source>
</evidence>
<evidence type="ECO:0000256" key="6">
    <source>
        <dbReference type="ARBA" id="ARBA00022692"/>
    </source>
</evidence>
<dbReference type="PANTHER" id="PTHR30529">
    <property type="entry name" value="CYTOCHROME B561"/>
    <property type="match status" value="1"/>
</dbReference>
<sequence length="197" mass="22215">MALTRKIKNSKKQYGWPSIIMHWLVALAVLGMYPLGLYIVSLGYYDPGYRVFPNIHRSIGLILAALVAVRLTWKLSNTSPQMLGQRKIERFAAHAGHVALYILLFVVFSSGYLISTADGRGISVFGWFTVPAIEALANRQEDFWGNIHFYAATSLMVLTAVHILAALKHHFINKDATLKRMFGVVVTESREHKQQQE</sequence>
<feature type="transmembrane region" description="Helical" evidence="13">
    <location>
        <begin position="147"/>
        <end position="167"/>
    </location>
</feature>
<dbReference type="AlphaFoldDB" id="A0A432VTY5"/>
<evidence type="ECO:0000313" key="16">
    <source>
        <dbReference type="Proteomes" id="UP000288395"/>
    </source>
</evidence>
<dbReference type="GO" id="GO:0005886">
    <property type="term" value="C:plasma membrane"/>
    <property type="evidence" value="ECO:0007669"/>
    <property type="project" value="UniProtKB-SubCell"/>
</dbReference>
<feature type="transmembrane region" description="Helical" evidence="13">
    <location>
        <begin position="55"/>
        <end position="73"/>
    </location>
</feature>
<evidence type="ECO:0000256" key="11">
    <source>
        <dbReference type="ARBA" id="ARBA00023136"/>
    </source>
</evidence>
<dbReference type="GO" id="GO:0009055">
    <property type="term" value="F:electron transfer activity"/>
    <property type="evidence" value="ECO:0007669"/>
    <property type="project" value="InterPro"/>
</dbReference>
<keyword evidence="10" id="KW-0408">Iron</keyword>
<dbReference type="Pfam" id="PF01292">
    <property type="entry name" value="Ni_hydr_CYTB"/>
    <property type="match status" value="1"/>
</dbReference>
<feature type="transmembrane region" description="Helical" evidence="13">
    <location>
        <begin position="94"/>
        <end position="114"/>
    </location>
</feature>
<evidence type="ECO:0000256" key="1">
    <source>
        <dbReference type="ARBA" id="ARBA00001970"/>
    </source>
</evidence>
<dbReference type="EMBL" id="PIPJ01000006">
    <property type="protein sequence ID" value="RUO19964.1"/>
    <property type="molecule type" value="Genomic_DNA"/>
</dbReference>
<evidence type="ECO:0000256" key="2">
    <source>
        <dbReference type="ARBA" id="ARBA00004651"/>
    </source>
</evidence>
<keyword evidence="8" id="KW-0249">Electron transport</keyword>
<dbReference type="GO" id="GO:0046872">
    <property type="term" value="F:metal ion binding"/>
    <property type="evidence" value="ECO:0007669"/>
    <property type="project" value="UniProtKB-KW"/>
</dbReference>
<proteinExistence type="inferred from homology"/>
<comment type="subcellular location">
    <subcellularLocation>
        <location evidence="2">Cell membrane</location>
        <topology evidence="2">Multi-pass membrane protein</topology>
    </subcellularLocation>
</comment>
<comment type="cofactor">
    <cofactor evidence="1">
        <name>heme b</name>
        <dbReference type="ChEBI" id="CHEBI:60344"/>
    </cofactor>
</comment>
<evidence type="ECO:0000256" key="13">
    <source>
        <dbReference type="SAM" id="Phobius"/>
    </source>
</evidence>
<evidence type="ECO:0000256" key="12">
    <source>
        <dbReference type="ARBA" id="ARBA00037975"/>
    </source>
</evidence>
<keyword evidence="16" id="KW-1185">Reference proteome</keyword>
<dbReference type="GO" id="GO:0020037">
    <property type="term" value="F:heme binding"/>
    <property type="evidence" value="ECO:0007669"/>
    <property type="project" value="TreeGrafter"/>
</dbReference>
<feature type="domain" description="Cytochrome b561 bacterial/Ni-hydrogenase" evidence="14">
    <location>
        <begin position="14"/>
        <end position="183"/>
    </location>
</feature>
<keyword evidence="3" id="KW-0813">Transport</keyword>
<evidence type="ECO:0000256" key="7">
    <source>
        <dbReference type="ARBA" id="ARBA00022723"/>
    </source>
</evidence>
<dbReference type="InterPro" id="IPR016174">
    <property type="entry name" value="Di-haem_cyt_TM"/>
</dbReference>
<evidence type="ECO:0000256" key="9">
    <source>
        <dbReference type="ARBA" id="ARBA00022989"/>
    </source>
</evidence>
<protein>
    <submittedName>
        <fullName evidence="15">Cytochrome B</fullName>
    </submittedName>
</protein>
<keyword evidence="7" id="KW-0479">Metal-binding</keyword>
<dbReference type="Gene3D" id="1.20.950.20">
    <property type="entry name" value="Transmembrane di-heme cytochromes, Chain C"/>
    <property type="match status" value="1"/>
</dbReference>
<dbReference type="InterPro" id="IPR052168">
    <property type="entry name" value="Cytochrome_b561_oxidase"/>
</dbReference>
<dbReference type="RefSeq" id="WP_126767523.1">
    <property type="nucleotide sequence ID" value="NZ_PIPJ01000006.1"/>
</dbReference>
<evidence type="ECO:0000313" key="15">
    <source>
        <dbReference type="EMBL" id="RUO19964.1"/>
    </source>
</evidence>
<keyword evidence="6 13" id="KW-0812">Transmembrane</keyword>
<reference evidence="16" key="1">
    <citation type="journal article" date="2018" name="Front. Microbiol.">
        <title>Genome-Based Analysis Reveals the Taxonomy and Diversity of the Family Idiomarinaceae.</title>
        <authorList>
            <person name="Liu Y."/>
            <person name="Lai Q."/>
            <person name="Shao Z."/>
        </authorList>
    </citation>
    <scope>NUCLEOTIDE SEQUENCE [LARGE SCALE GENOMIC DNA]</scope>
    <source>
        <strain evidence="16">GBPy7</strain>
    </source>
</reference>
<dbReference type="GO" id="GO:0022904">
    <property type="term" value="P:respiratory electron transport chain"/>
    <property type="evidence" value="ECO:0007669"/>
    <property type="project" value="InterPro"/>
</dbReference>
<name>A0A432VTY5_9GAMM</name>
<dbReference type="OrthoDB" id="9793784at2"/>
<dbReference type="SUPFAM" id="SSF81342">
    <property type="entry name" value="Transmembrane di-heme cytochromes"/>
    <property type="match status" value="1"/>
</dbReference>
<comment type="caution">
    <text evidence="15">The sequence shown here is derived from an EMBL/GenBank/DDBJ whole genome shotgun (WGS) entry which is preliminary data.</text>
</comment>
<keyword evidence="11 13" id="KW-0472">Membrane</keyword>